<gene>
    <name evidence="1" type="ORF">E5329_26325</name>
</gene>
<evidence type="ECO:0000313" key="1">
    <source>
        <dbReference type="EMBL" id="TGY87744.1"/>
    </source>
</evidence>
<proteinExistence type="predicted"/>
<name>A0AC61RNB5_9FIRM</name>
<protein>
    <submittedName>
        <fullName evidence="1">NYN domain-containing protein</fullName>
    </submittedName>
</protein>
<reference evidence="1" key="1">
    <citation type="submission" date="2019-04" db="EMBL/GenBank/DDBJ databases">
        <title>Microbes associate with the intestines of laboratory mice.</title>
        <authorList>
            <person name="Navarre W."/>
            <person name="Wong E."/>
            <person name="Huang K."/>
            <person name="Tropini C."/>
            <person name="Ng K."/>
            <person name="Yu B."/>
        </authorList>
    </citation>
    <scope>NUCLEOTIDE SEQUENCE</scope>
    <source>
        <strain evidence="1">NM01_1-7b</strain>
    </source>
</reference>
<evidence type="ECO:0000313" key="2">
    <source>
        <dbReference type="Proteomes" id="UP000304953"/>
    </source>
</evidence>
<accession>A0AC61RNB5</accession>
<comment type="caution">
    <text evidence="1">The sequence shown here is derived from an EMBL/GenBank/DDBJ whole genome shotgun (WGS) entry which is preliminary data.</text>
</comment>
<sequence length="269" mass="30384">MDDEKKYALLIDADNVSSKYIGIVTKEAQTLGNVTIRRIYGDWTSSSKNSWKDSLLESSLTPIQQYNYTVGKNSSDSAMIIDAMDVLYTGNVDGFIIVSSDSDFTKLAMRLRESGKRVIGMGESKTPTPFVRACEQFKTLDVLYKNNNSESKNNNPEPKNNIQERVRKQGGRNSEPEKASVKDAEPITNLKSIKATIISLLDENSDEDGWMYLSELGNMIQKMYSDFDCRNYGYHKFGKLIESFSELQTRKDDSSNGITKIVLVKKRDD</sequence>
<keyword evidence="2" id="KW-1185">Reference proteome</keyword>
<dbReference type="EMBL" id="SRYA01000108">
    <property type="protein sequence ID" value="TGY87744.1"/>
    <property type="molecule type" value="Genomic_DNA"/>
</dbReference>
<dbReference type="Proteomes" id="UP000304953">
    <property type="component" value="Unassembled WGS sequence"/>
</dbReference>
<organism evidence="1 2">
    <name type="scientific">Petralouisia muris</name>
    <dbReference type="NCBI Taxonomy" id="3032872"/>
    <lineage>
        <taxon>Bacteria</taxon>
        <taxon>Bacillati</taxon>
        <taxon>Bacillota</taxon>
        <taxon>Clostridia</taxon>
        <taxon>Lachnospirales</taxon>
        <taxon>Lachnospiraceae</taxon>
        <taxon>Petralouisia</taxon>
    </lineage>
</organism>